<protein>
    <submittedName>
        <fullName evidence="2">Uncharacterized protein</fullName>
    </submittedName>
</protein>
<keyword evidence="1" id="KW-1133">Transmembrane helix</keyword>
<evidence type="ECO:0000256" key="1">
    <source>
        <dbReference type="SAM" id="Phobius"/>
    </source>
</evidence>
<dbReference type="EMBL" id="CAXITT010000795">
    <property type="protein sequence ID" value="CAL1546282.1"/>
    <property type="molecule type" value="Genomic_DNA"/>
</dbReference>
<keyword evidence="1" id="KW-0472">Membrane</keyword>
<gene>
    <name evidence="2" type="ORF">GSLYS_00019659001</name>
</gene>
<feature type="transmembrane region" description="Helical" evidence="1">
    <location>
        <begin position="60"/>
        <end position="85"/>
    </location>
</feature>
<keyword evidence="3" id="KW-1185">Reference proteome</keyword>
<keyword evidence="1" id="KW-0812">Transmembrane</keyword>
<reference evidence="2 3" key="1">
    <citation type="submission" date="2024-04" db="EMBL/GenBank/DDBJ databases">
        <authorList>
            <consortium name="Genoscope - CEA"/>
            <person name="William W."/>
        </authorList>
    </citation>
    <scope>NUCLEOTIDE SEQUENCE [LARGE SCALE GENOMIC DNA]</scope>
</reference>
<feature type="non-terminal residue" evidence="2">
    <location>
        <position position="224"/>
    </location>
</feature>
<sequence>MNKFKAVSFGIPAAIVIICESINWIELGNYFGGPLWILGLGFIVCGVLAFITAILQNTTLYMVCGIISGLMVTITGIIIGSSLVAHPVLTNVFSLYPQACNDTNTNCQCKDVNNRQYVEVPFASCSSVTNVHHYLVVAAVATTFCLVFLLVEVILSCYFAHKGQVPSRGVVFPSEREDWRPYNTKVVKSHRGSYEDPITISASVLAVPISSTSLTNTPDTHESV</sequence>
<comment type="caution">
    <text evidence="2">The sequence shown here is derived from an EMBL/GenBank/DDBJ whole genome shotgun (WGS) entry which is preliminary data.</text>
</comment>
<dbReference type="AlphaFoldDB" id="A0AAV2IKU1"/>
<feature type="transmembrane region" description="Helical" evidence="1">
    <location>
        <begin position="31"/>
        <end position="53"/>
    </location>
</feature>
<evidence type="ECO:0000313" key="3">
    <source>
        <dbReference type="Proteomes" id="UP001497497"/>
    </source>
</evidence>
<accession>A0AAV2IKU1</accession>
<evidence type="ECO:0000313" key="2">
    <source>
        <dbReference type="EMBL" id="CAL1546282.1"/>
    </source>
</evidence>
<organism evidence="2 3">
    <name type="scientific">Lymnaea stagnalis</name>
    <name type="common">Great pond snail</name>
    <name type="synonym">Helix stagnalis</name>
    <dbReference type="NCBI Taxonomy" id="6523"/>
    <lineage>
        <taxon>Eukaryota</taxon>
        <taxon>Metazoa</taxon>
        <taxon>Spiralia</taxon>
        <taxon>Lophotrochozoa</taxon>
        <taxon>Mollusca</taxon>
        <taxon>Gastropoda</taxon>
        <taxon>Heterobranchia</taxon>
        <taxon>Euthyneura</taxon>
        <taxon>Panpulmonata</taxon>
        <taxon>Hygrophila</taxon>
        <taxon>Lymnaeoidea</taxon>
        <taxon>Lymnaeidae</taxon>
        <taxon>Lymnaea</taxon>
    </lineage>
</organism>
<feature type="transmembrane region" description="Helical" evidence="1">
    <location>
        <begin position="134"/>
        <end position="159"/>
    </location>
</feature>
<name>A0AAV2IKU1_LYMST</name>
<proteinExistence type="predicted"/>
<dbReference type="Proteomes" id="UP001497497">
    <property type="component" value="Unassembled WGS sequence"/>
</dbReference>